<accession>A0AAW8YJ66</accession>
<proteinExistence type="predicted"/>
<feature type="compositionally biased region" description="Low complexity" evidence="1">
    <location>
        <begin position="13"/>
        <end position="24"/>
    </location>
</feature>
<sequence length="278" mass="30558">MSALLLTACTAPSHSSTSTGNASHSSKKVSKNHRTTTPAANSSKQHSTNAPTTGKPLTFDEGMQILRRSVYKDLLADSPQLVSNQPQKLVISTYAGAKGINYFTLTMTGTNQVQIHAKFGTLDGGKFTQLHDVNLPEYQTITRASSNKSASNTVSKSSAFQTNQVPTKFIGKWKKSDKIVTNSDGKRYEYAQLFHGRPHSITLGTTYADLTKYTVLSCKPLGNNDYVLKVEVPLSHETDTFYLHYYSKDHIGVKTSSSNGFIEYNSKAPVLNYNATEW</sequence>
<reference evidence="2" key="1">
    <citation type="journal article" date="2023" name="PeerJ">
        <title>Selection and evaluation of lactic acid bacteria from chicken feces in Thailand as potential probiotics.</title>
        <authorList>
            <person name="Khurajog B."/>
            <person name="Disastra Y."/>
            <person name="Lawwyne L.D."/>
            <person name="Sirichokchatchawan W."/>
            <person name="Niyomtham W."/>
            <person name="Yindee J."/>
            <person name="Hampson D.J."/>
            <person name="Prapasarakul N."/>
        </authorList>
    </citation>
    <scope>NUCLEOTIDE SEQUENCE</scope>
    <source>
        <strain evidence="2">BF9</strain>
    </source>
</reference>
<dbReference type="RefSeq" id="WP_240464315.1">
    <property type="nucleotide sequence ID" value="NZ_CP035151.1"/>
</dbReference>
<name>A0AAW8YJ66_PEDAC</name>
<feature type="compositionally biased region" description="Polar residues" evidence="1">
    <location>
        <begin position="35"/>
        <end position="52"/>
    </location>
</feature>
<protein>
    <recommendedName>
        <fullName evidence="4">Lipoprotein</fullName>
    </recommendedName>
</protein>
<comment type="caution">
    <text evidence="2">The sequence shown here is derived from an EMBL/GenBank/DDBJ whole genome shotgun (WGS) entry which is preliminary data.</text>
</comment>
<evidence type="ECO:0000256" key="1">
    <source>
        <dbReference type="SAM" id="MobiDB-lite"/>
    </source>
</evidence>
<evidence type="ECO:0000313" key="2">
    <source>
        <dbReference type="EMBL" id="MDV2621591.1"/>
    </source>
</evidence>
<dbReference type="EMBL" id="JAWJAV010000004">
    <property type="protein sequence ID" value="MDV2621591.1"/>
    <property type="molecule type" value="Genomic_DNA"/>
</dbReference>
<dbReference type="AlphaFoldDB" id="A0AAW8YJ66"/>
<evidence type="ECO:0008006" key="4">
    <source>
        <dbReference type="Google" id="ProtNLM"/>
    </source>
</evidence>
<gene>
    <name evidence="2" type="ORF">R0G89_07560</name>
</gene>
<dbReference type="Proteomes" id="UP001280897">
    <property type="component" value="Unassembled WGS sequence"/>
</dbReference>
<feature type="compositionally biased region" description="Basic residues" evidence="1">
    <location>
        <begin position="25"/>
        <end position="34"/>
    </location>
</feature>
<organism evidence="2 3">
    <name type="scientific">Pediococcus acidilactici</name>
    <dbReference type="NCBI Taxonomy" id="1254"/>
    <lineage>
        <taxon>Bacteria</taxon>
        <taxon>Bacillati</taxon>
        <taxon>Bacillota</taxon>
        <taxon>Bacilli</taxon>
        <taxon>Lactobacillales</taxon>
        <taxon>Lactobacillaceae</taxon>
        <taxon>Pediococcus</taxon>
        <taxon>Pediococcus acidilactici group</taxon>
    </lineage>
</organism>
<feature type="region of interest" description="Disordered" evidence="1">
    <location>
        <begin position="9"/>
        <end position="58"/>
    </location>
</feature>
<reference evidence="2" key="2">
    <citation type="submission" date="2023-10" db="EMBL/GenBank/DDBJ databases">
        <authorList>
            <person name="Khurajog B."/>
        </authorList>
    </citation>
    <scope>NUCLEOTIDE SEQUENCE</scope>
    <source>
        <strain evidence="2">BF9</strain>
    </source>
</reference>
<evidence type="ECO:0000313" key="3">
    <source>
        <dbReference type="Proteomes" id="UP001280897"/>
    </source>
</evidence>